<organism evidence="1 2">
    <name type="scientific">Streptomyces caeni</name>
    <dbReference type="NCBI Taxonomy" id="2307231"/>
    <lineage>
        <taxon>Bacteria</taxon>
        <taxon>Bacillati</taxon>
        <taxon>Actinomycetota</taxon>
        <taxon>Actinomycetes</taxon>
        <taxon>Kitasatosporales</taxon>
        <taxon>Streptomycetaceae</taxon>
        <taxon>Streptomyces</taxon>
    </lineage>
</organism>
<name>A0ABW4IP38_9ACTN</name>
<dbReference type="SUPFAM" id="SSF46785">
    <property type="entry name" value="Winged helix' DNA-binding domain"/>
    <property type="match status" value="1"/>
</dbReference>
<dbReference type="InterPro" id="IPR036390">
    <property type="entry name" value="WH_DNA-bd_sf"/>
</dbReference>
<evidence type="ECO:0000313" key="1">
    <source>
        <dbReference type="EMBL" id="MFD1659102.1"/>
    </source>
</evidence>
<keyword evidence="2" id="KW-1185">Reference proteome</keyword>
<comment type="caution">
    <text evidence="1">The sequence shown here is derived from an EMBL/GenBank/DDBJ whole genome shotgun (WGS) entry which is preliminary data.</text>
</comment>
<dbReference type="RefSeq" id="WP_381081858.1">
    <property type="nucleotide sequence ID" value="NZ_JBHUDX010000030.1"/>
</dbReference>
<gene>
    <name evidence="1" type="ORF">ACFSL4_12995</name>
</gene>
<dbReference type="EMBL" id="JBHUDX010000030">
    <property type="protein sequence ID" value="MFD1659102.1"/>
    <property type="molecule type" value="Genomic_DNA"/>
</dbReference>
<evidence type="ECO:0000313" key="2">
    <source>
        <dbReference type="Proteomes" id="UP001597261"/>
    </source>
</evidence>
<proteinExistence type="predicted"/>
<sequence length="143" mass="15151">MSPEMIGADIGRRLQALAVTLRRYDGFVFRSWETAEPADGRLPEDDVSAAAAALVRRALRVACDPEGWKVLVRLREGEATTVELGAVLACPRIVAWEKVNDLLQAGLAGRELDGDRVAITAAGEGVLELVEGIADAAATAVKA</sequence>
<accession>A0ABW4IP38</accession>
<evidence type="ECO:0008006" key="3">
    <source>
        <dbReference type="Google" id="ProtNLM"/>
    </source>
</evidence>
<protein>
    <recommendedName>
        <fullName evidence="3">MarR family transcriptional regulator</fullName>
    </recommendedName>
</protein>
<dbReference type="Proteomes" id="UP001597261">
    <property type="component" value="Unassembled WGS sequence"/>
</dbReference>
<reference evidence="2" key="1">
    <citation type="journal article" date="2019" name="Int. J. Syst. Evol. Microbiol.">
        <title>The Global Catalogue of Microorganisms (GCM) 10K type strain sequencing project: providing services to taxonomists for standard genome sequencing and annotation.</title>
        <authorList>
            <consortium name="The Broad Institute Genomics Platform"/>
            <consortium name="The Broad Institute Genome Sequencing Center for Infectious Disease"/>
            <person name="Wu L."/>
            <person name="Ma J."/>
        </authorList>
    </citation>
    <scope>NUCLEOTIDE SEQUENCE [LARGE SCALE GENOMIC DNA]</scope>
    <source>
        <strain evidence="2">CGMCC 1.12470</strain>
    </source>
</reference>